<protein>
    <submittedName>
        <fullName evidence="3">Uncharacterized protein</fullName>
    </submittedName>
</protein>
<dbReference type="GO" id="GO:0005643">
    <property type="term" value="C:nuclear pore"/>
    <property type="evidence" value="ECO:0007669"/>
    <property type="project" value="TreeGrafter"/>
</dbReference>
<dbReference type="Pfam" id="PF23347">
    <property type="entry name" value="TPR_Nup160_C"/>
    <property type="match status" value="1"/>
</dbReference>
<feature type="domain" description="NUP160 middle TPR" evidence="2">
    <location>
        <begin position="175"/>
        <end position="337"/>
    </location>
</feature>
<evidence type="ECO:0000313" key="3">
    <source>
        <dbReference type="EMBL" id="CAI6365547.1"/>
    </source>
</evidence>
<dbReference type="InterPro" id="IPR056535">
    <property type="entry name" value="TPR_NUP160_M"/>
</dbReference>
<comment type="caution">
    <text evidence="3">The sequence shown here is derived from an EMBL/GenBank/DDBJ whole genome shotgun (WGS) entry which is preliminary data.</text>
</comment>
<dbReference type="Pfam" id="PF23354">
    <property type="entry name" value="TPR_NUP160_120_M"/>
    <property type="match status" value="1"/>
</dbReference>
<dbReference type="InterPro" id="IPR021717">
    <property type="entry name" value="Nucleoporin_Nup160"/>
</dbReference>
<name>A0AAV0XD97_9HEMI</name>
<proteinExistence type="predicted"/>
<sequence>MLIQTQMRICKIHNIQGVFRVRLGTSVVSHSFHQIVVTRFDLCCRLFTFMELNSKSYGQTKEYVVDASNLAYSYWIQALFSHDIKLCEKMISSNALLAKEPFMDYIDGLLNYTWPLIDASILVEFLLQEKQYSFIQQMAQLLDYNKWEETLIISYMLNNDPDKALKILKSDIKKNTDNFLKAITLFEKYNYYDHAVRLGKLCIRICKHSGDKNMISMFHSNIFLNNLKLKEYKSAYNNILCLEDQDRKLNCLHTFVLTLLENDEKEKLLSFNFYGLQSSVEDIVLKKARSLSNVDADPFYMFLCSIHDKYAKYKKLSMTFYELYLRADTCVAQEQYLRLSLLYLELLSPNDAWFVTVSLPFLSETDDVHSGLIEIDHLKKLCWLARARQEIEESTTNMDVQSVTSVLLMKHKYKDVMRLSKMWNLSLYQPLRELVKTCLSLTDSEECDKAWIWLADNGVSGDGVDSGKIAWHFLETLVVRYEEKGRTLIHYHVADELLRHKSFLPSWIVKTFKERNVGELLQLYLNYGELINCADLILELFEQEMSSGDTVQIFGNTIPIDIIECVIVNLKHNKLQVADEVLNKYKIFYNSIVAQENAKTIK</sequence>
<gene>
    <name evidence="3" type="ORF">MEUPH1_LOCUS20246</name>
</gene>
<dbReference type="PANTHER" id="PTHR21286:SF0">
    <property type="entry name" value="NUCLEAR PORE COMPLEX PROTEIN NUP160"/>
    <property type="match status" value="1"/>
</dbReference>
<evidence type="ECO:0000259" key="1">
    <source>
        <dbReference type="Pfam" id="PF23347"/>
    </source>
</evidence>
<evidence type="ECO:0000313" key="4">
    <source>
        <dbReference type="Proteomes" id="UP001160148"/>
    </source>
</evidence>
<evidence type="ECO:0000259" key="2">
    <source>
        <dbReference type="Pfam" id="PF23354"/>
    </source>
</evidence>
<organism evidence="3 4">
    <name type="scientific">Macrosiphum euphorbiae</name>
    <name type="common">potato aphid</name>
    <dbReference type="NCBI Taxonomy" id="13131"/>
    <lineage>
        <taxon>Eukaryota</taxon>
        <taxon>Metazoa</taxon>
        <taxon>Ecdysozoa</taxon>
        <taxon>Arthropoda</taxon>
        <taxon>Hexapoda</taxon>
        <taxon>Insecta</taxon>
        <taxon>Pterygota</taxon>
        <taxon>Neoptera</taxon>
        <taxon>Paraneoptera</taxon>
        <taxon>Hemiptera</taxon>
        <taxon>Sternorrhyncha</taxon>
        <taxon>Aphidomorpha</taxon>
        <taxon>Aphidoidea</taxon>
        <taxon>Aphididae</taxon>
        <taxon>Macrosiphini</taxon>
        <taxon>Macrosiphum</taxon>
    </lineage>
</organism>
<dbReference type="InterPro" id="IPR056536">
    <property type="entry name" value="TPR_NUP160_C"/>
</dbReference>
<keyword evidence="4" id="KW-1185">Reference proteome</keyword>
<dbReference type="GO" id="GO:0017056">
    <property type="term" value="F:structural constituent of nuclear pore"/>
    <property type="evidence" value="ECO:0007669"/>
    <property type="project" value="TreeGrafter"/>
</dbReference>
<reference evidence="3 4" key="1">
    <citation type="submission" date="2023-01" db="EMBL/GenBank/DDBJ databases">
        <authorList>
            <person name="Whitehead M."/>
        </authorList>
    </citation>
    <scope>NUCLEOTIDE SEQUENCE [LARGE SCALE GENOMIC DNA]</scope>
</reference>
<dbReference type="Proteomes" id="UP001160148">
    <property type="component" value="Unassembled WGS sequence"/>
</dbReference>
<accession>A0AAV0XD97</accession>
<feature type="domain" description="NUP160 C-terminal TPR" evidence="1">
    <location>
        <begin position="374"/>
        <end position="560"/>
    </location>
</feature>
<dbReference type="PANTHER" id="PTHR21286">
    <property type="entry name" value="NUCLEAR PORE COMPLEX PROTEIN NUP160"/>
    <property type="match status" value="1"/>
</dbReference>
<dbReference type="AlphaFoldDB" id="A0AAV0XD97"/>
<dbReference type="EMBL" id="CARXXK010000004">
    <property type="protein sequence ID" value="CAI6365547.1"/>
    <property type="molecule type" value="Genomic_DNA"/>
</dbReference>